<sequence length="281" mass="29297">MTISTRDRALFFHQLHRKGQPLVLPNAWDVASARIVEDAGAPAVATTSAGVAWALGAPDGDQLDRELAITATARVAAAVSVPVTADLESGFGATADEVADTIRQVVDAGVVGVNLEDALASGSTPLRPAEEQAERLAAARRAAEAANVPLYINARVDTYLRTVGDDPEARLQETLDRARTYLAAGASGIFVPAVPDVETVATLVREVDAPLNILPLKQPGFTVPELARLGVARISLGAGLAAAAYAVVRRSAKELLTEGTYTELAGALTHPEINALIARNT</sequence>
<dbReference type="GO" id="GO:0016829">
    <property type="term" value="F:lyase activity"/>
    <property type="evidence" value="ECO:0007669"/>
    <property type="project" value="UniProtKB-KW"/>
</dbReference>
<dbReference type="RefSeq" id="WP_253670870.1">
    <property type="nucleotide sequence ID" value="NZ_JAMTCP010000022.1"/>
</dbReference>
<dbReference type="CDD" id="cd00377">
    <property type="entry name" value="ICL_PEPM"/>
    <property type="match status" value="1"/>
</dbReference>
<proteinExistence type="predicted"/>
<dbReference type="Gene3D" id="3.20.20.60">
    <property type="entry name" value="Phosphoenolpyruvate-binding domains"/>
    <property type="match status" value="1"/>
</dbReference>
<evidence type="ECO:0000313" key="2">
    <source>
        <dbReference type="Proteomes" id="UP001205311"/>
    </source>
</evidence>
<organism evidence="1 2">
    <name type="scientific">Streptoalloteichus tenebrarius (strain ATCC 17920 / DSM 40477 / JCM 4838 / CBS 697.72 / NBRC 16177 / NCIMB 11028 / NRRL B-12390 / A12253. 1 / ISP 5477)</name>
    <name type="common">Streptomyces tenebrarius</name>
    <dbReference type="NCBI Taxonomy" id="1933"/>
    <lineage>
        <taxon>Bacteria</taxon>
        <taxon>Bacillati</taxon>
        <taxon>Actinomycetota</taxon>
        <taxon>Actinomycetes</taxon>
        <taxon>Pseudonocardiales</taxon>
        <taxon>Pseudonocardiaceae</taxon>
        <taxon>Streptoalloteichus</taxon>
    </lineage>
</organism>
<evidence type="ECO:0000313" key="1">
    <source>
        <dbReference type="EMBL" id="MCP2259990.1"/>
    </source>
</evidence>
<dbReference type="PANTHER" id="PTHR42905:SF16">
    <property type="entry name" value="CARBOXYPHOSPHONOENOLPYRUVATE PHOSPHONOMUTASE-LIKE PROTEIN (AFU_ORTHOLOGUE AFUA_5G07230)"/>
    <property type="match status" value="1"/>
</dbReference>
<protein>
    <submittedName>
        <fullName evidence="1">2-Methylisocitrate lyase, PEP mutase family</fullName>
    </submittedName>
</protein>
<comment type="caution">
    <text evidence="1">The sequence shown here is derived from an EMBL/GenBank/DDBJ whole genome shotgun (WGS) entry which is preliminary data.</text>
</comment>
<gene>
    <name evidence="1" type="ORF">LX15_003701</name>
</gene>
<dbReference type="InterPro" id="IPR015813">
    <property type="entry name" value="Pyrv/PenolPyrv_kinase-like_dom"/>
</dbReference>
<dbReference type="Pfam" id="PF13714">
    <property type="entry name" value="PEP_mutase"/>
    <property type="match status" value="1"/>
</dbReference>
<dbReference type="EMBL" id="JAMTCP010000022">
    <property type="protein sequence ID" value="MCP2259990.1"/>
    <property type="molecule type" value="Genomic_DNA"/>
</dbReference>
<dbReference type="SUPFAM" id="SSF51621">
    <property type="entry name" value="Phosphoenolpyruvate/pyruvate domain"/>
    <property type="match status" value="1"/>
</dbReference>
<dbReference type="PANTHER" id="PTHR42905">
    <property type="entry name" value="PHOSPHOENOLPYRUVATE CARBOXYLASE"/>
    <property type="match status" value="1"/>
</dbReference>
<keyword evidence="2" id="KW-1185">Reference proteome</keyword>
<dbReference type="Proteomes" id="UP001205311">
    <property type="component" value="Unassembled WGS sequence"/>
</dbReference>
<dbReference type="InterPro" id="IPR040442">
    <property type="entry name" value="Pyrv_kinase-like_dom_sf"/>
</dbReference>
<reference evidence="1 2" key="1">
    <citation type="submission" date="2022-06" db="EMBL/GenBank/DDBJ databases">
        <title>Genomic Encyclopedia of Archaeal and Bacterial Type Strains, Phase II (KMG-II): from individual species to whole genera.</title>
        <authorList>
            <person name="Goeker M."/>
        </authorList>
    </citation>
    <scope>NUCLEOTIDE SEQUENCE [LARGE SCALE GENOMIC DNA]</scope>
    <source>
        <strain evidence="1 2">DSM 40477</strain>
    </source>
</reference>
<name>A0ABT1HWW3_STRSD</name>
<dbReference type="InterPro" id="IPR039556">
    <property type="entry name" value="ICL/PEPM"/>
</dbReference>
<keyword evidence="1" id="KW-0456">Lyase</keyword>
<dbReference type="Gene3D" id="6.10.250.2750">
    <property type="match status" value="1"/>
</dbReference>
<accession>A0ABT1HWW3</accession>